<dbReference type="OrthoDB" id="7346546at2"/>
<organism evidence="2 3">
    <name type="scientific">Vibrio maritimus</name>
    <dbReference type="NCBI Taxonomy" id="990268"/>
    <lineage>
        <taxon>Bacteria</taxon>
        <taxon>Pseudomonadati</taxon>
        <taxon>Pseudomonadota</taxon>
        <taxon>Gammaproteobacteria</taxon>
        <taxon>Vibrionales</taxon>
        <taxon>Vibrionaceae</taxon>
        <taxon>Vibrio</taxon>
    </lineage>
</organism>
<keyword evidence="1" id="KW-0732">Signal</keyword>
<keyword evidence="3" id="KW-1185">Reference proteome</keyword>
<sequence length="78" mass="8860">MKLKMTLLAGLVVSQFAVAEDQFRQHDAHVHGHVEFNIAQDGQDLLVEITAPGADVVALNTRQRQTLRKQPWLMRKQN</sequence>
<reference evidence="2 3" key="1">
    <citation type="submission" date="2014-09" db="EMBL/GenBank/DDBJ databases">
        <title>Vibrio maritimus JCM 19240. (C210) whole genome shotgun sequence.</title>
        <authorList>
            <person name="Sawabe T."/>
            <person name="Meirelles P."/>
            <person name="Nakanishi M."/>
            <person name="Sayaka M."/>
            <person name="Hattori M."/>
            <person name="Ohkuma M."/>
        </authorList>
    </citation>
    <scope>NUCLEOTIDE SEQUENCE [LARGE SCALE GENOMIC DNA]</scope>
    <source>
        <strain evidence="2 3">JCM 19240</strain>
    </source>
</reference>
<protein>
    <submittedName>
        <fullName evidence="2">Cobalt-zinc-cadmium resistance protein CzcD</fullName>
    </submittedName>
</protein>
<evidence type="ECO:0000313" key="2">
    <source>
        <dbReference type="EMBL" id="GAL37818.1"/>
    </source>
</evidence>
<feature type="chain" id="PRO_5001865830" evidence="1">
    <location>
        <begin position="20"/>
        <end position="78"/>
    </location>
</feature>
<dbReference type="AlphaFoldDB" id="A0A090TES2"/>
<name>A0A090TES2_9VIBR</name>
<accession>A0A090TES2</accession>
<dbReference type="Proteomes" id="UP000029224">
    <property type="component" value="Unassembled WGS sequence"/>
</dbReference>
<proteinExistence type="predicted"/>
<comment type="caution">
    <text evidence="2">The sequence shown here is derived from an EMBL/GenBank/DDBJ whole genome shotgun (WGS) entry which is preliminary data.</text>
</comment>
<gene>
    <name evidence="2" type="ORF">JCM19240_6734</name>
</gene>
<feature type="signal peptide" evidence="1">
    <location>
        <begin position="1"/>
        <end position="19"/>
    </location>
</feature>
<dbReference type="EMBL" id="BBMT01000021">
    <property type="protein sequence ID" value="GAL37818.1"/>
    <property type="molecule type" value="Genomic_DNA"/>
</dbReference>
<dbReference type="InterPro" id="IPR021253">
    <property type="entry name" value="ZrgA-like"/>
</dbReference>
<dbReference type="Pfam" id="PF10986">
    <property type="entry name" value="ZrgA"/>
    <property type="match status" value="1"/>
</dbReference>
<evidence type="ECO:0000313" key="3">
    <source>
        <dbReference type="Proteomes" id="UP000029224"/>
    </source>
</evidence>
<reference evidence="2 3" key="2">
    <citation type="submission" date="2014-09" db="EMBL/GenBank/DDBJ databases">
        <authorList>
            <consortium name="NBRP consortium"/>
            <person name="Sawabe T."/>
            <person name="Meirelles P."/>
            <person name="Nakanishi M."/>
            <person name="Sayaka M."/>
            <person name="Hattori M."/>
            <person name="Ohkuma M."/>
        </authorList>
    </citation>
    <scope>NUCLEOTIDE SEQUENCE [LARGE SCALE GENOMIC DNA]</scope>
    <source>
        <strain evidence="2 3">JCM 19240</strain>
    </source>
</reference>
<evidence type="ECO:0000256" key="1">
    <source>
        <dbReference type="SAM" id="SignalP"/>
    </source>
</evidence>